<dbReference type="InterPro" id="IPR014001">
    <property type="entry name" value="Helicase_ATP-bd"/>
</dbReference>
<dbReference type="FunFam" id="3.40.50.300:FF:001975">
    <property type="entry name" value="ATP-dependent DNA helicase"/>
    <property type="match status" value="1"/>
</dbReference>
<dbReference type="SUPFAM" id="SSF52540">
    <property type="entry name" value="P-loop containing nucleoside triphosphate hydrolases"/>
    <property type="match status" value="1"/>
</dbReference>
<evidence type="ECO:0000259" key="14">
    <source>
        <dbReference type="PROSITE" id="PS51194"/>
    </source>
</evidence>
<dbReference type="PANTHER" id="PTHR13710:SF153">
    <property type="entry name" value="RECQ-LIKE DNA HELICASE BLM"/>
    <property type="match status" value="1"/>
</dbReference>
<evidence type="ECO:0000259" key="13">
    <source>
        <dbReference type="PROSITE" id="PS51192"/>
    </source>
</evidence>
<feature type="compositionally biased region" description="Low complexity" evidence="12">
    <location>
        <begin position="836"/>
        <end position="855"/>
    </location>
</feature>
<evidence type="ECO:0000256" key="6">
    <source>
        <dbReference type="ARBA" id="ARBA00022840"/>
    </source>
</evidence>
<keyword evidence="6" id="KW-0067">ATP-binding</keyword>
<dbReference type="NCBIfam" id="TIGR00614">
    <property type="entry name" value="recQ_fam"/>
    <property type="match status" value="1"/>
</dbReference>
<dbReference type="Pfam" id="PF00271">
    <property type="entry name" value="Helicase_C"/>
    <property type="match status" value="1"/>
</dbReference>
<evidence type="ECO:0000256" key="4">
    <source>
        <dbReference type="ARBA" id="ARBA00022801"/>
    </source>
</evidence>
<dbReference type="CDD" id="cd17920">
    <property type="entry name" value="DEXHc_RecQ"/>
    <property type="match status" value="1"/>
</dbReference>
<keyword evidence="7" id="KW-0238">DNA-binding</keyword>
<dbReference type="RefSeq" id="XP_013762322.1">
    <property type="nucleotide sequence ID" value="XM_013906868.1"/>
</dbReference>
<dbReference type="CDD" id="cd18794">
    <property type="entry name" value="SF2_C_RecQ"/>
    <property type="match status" value="1"/>
</dbReference>
<evidence type="ECO:0000313" key="15">
    <source>
        <dbReference type="EMBL" id="KNC52326.1"/>
    </source>
</evidence>
<name>A0A0L0DJN9_THETB</name>
<comment type="catalytic activity">
    <reaction evidence="10">
        <text>Couples ATP hydrolysis with the unwinding of duplex DNA by translocating in the 3'-5' direction.</text>
        <dbReference type="EC" id="5.6.2.4"/>
    </reaction>
</comment>
<dbReference type="Gene3D" id="3.40.50.300">
    <property type="entry name" value="P-loop containing nucleotide triphosphate hydrolases"/>
    <property type="match status" value="2"/>
</dbReference>
<dbReference type="Pfam" id="PF16124">
    <property type="entry name" value="RecQ_Zn_bind"/>
    <property type="match status" value="1"/>
</dbReference>
<organism evidence="15 16">
    <name type="scientific">Thecamonas trahens ATCC 50062</name>
    <dbReference type="NCBI Taxonomy" id="461836"/>
    <lineage>
        <taxon>Eukaryota</taxon>
        <taxon>Apusozoa</taxon>
        <taxon>Apusomonadida</taxon>
        <taxon>Apusomonadidae</taxon>
        <taxon>Thecamonas</taxon>
    </lineage>
</organism>
<dbReference type="SUPFAM" id="SSF46785">
    <property type="entry name" value="Winged helix' DNA-binding domain"/>
    <property type="match status" value="1"/>
</dbReference>
<feature type="region of interest" description="Disordered" evidence="12">
    <location>
        <begin position="79"/>
        <end position="127"/>
    </location>
</feature>
<keyword evidence="3" id="KW-0547">Nucleotide-binding</keyword>
<sequence>MLAADKSHTSREELTARYAQELNDIGFALDEPILIDDIDADLTAAQREKAQHLEDIRSSQDMLDQHLATLDFDALIAPQGQSTIHPPPPSRPHPMLLDSPPRHIPRPAAPPHHAAVPPPSPPPAAATTRLPMSQLITLPRASASRAELETNLTQIDTEAMFLRARLGDTLHSDDPEAKFLRTEIRQLCSDLAAVRDRVAAKLASTSMDVAALAHAPSPAPPPVPARSMPAIPAMHAQVPAVPMQAMPGGQSLTHHAPPQPAAIPSHEDLDRLAAESRKRWAGNAFEWTKRIDEINYNVFGHRKFRDTQREVINATMAGHDTLVLMPTGGGKSLCYQVAALALPGLTVVISPLIALIADQASALDGRNVRVGVLAGCASDDQRRATLSDIASGSPQTKIVFTTPEMVTASDALKGALARCNDRGNFSLVVVDECHCVSQWGHDFRSDYLSLNIFKNSFPNVTVMALTATATPPVAIDIIKNLGLSANYQHFTQSMNRPNLFYEVRPKTSKATVKDIVAFIRTKFHNKAGIVYGFSRRECEDVARQLYAARIPALHYHAGLDPSARQNVQNKWMDGRVKVIVATIAFGMGINKPDVRFVVHYTMPKSMEGLFQEAGRAGRDGLDAHCLVYFSYKDKTRIESLIDRNTETSWVQKREEKSKIAHVVRYCLNKVDCRRFLQLAHFGRTFDPAKCASTCDNCASSAIFAKVDVTKHARNLVTLVKTACKELHRPVTATQVAACYYGSSSKPLVTAGLTRLAQAGAGRGLDRDNINRIVQHLILDGVLSEFSKSRPGPHRGVSTYIQPGSKANAFLDGHTGPMIIAVADKASSASSRKRQRSASSSSRNRPTPNSRTRPTPQALPTDHAAVAAARAASSVPMASAYKVAAVATNRPIMRRRHSNSAALPSEVLDLRAELIANLTTLTDNFAKNFPRQFHSKEIDLFANLLPTTDDAFAAVEGVGPVLASIWAARYFPLIQPAAEKIAKAMEPATLDDYRAAFQSQHFTDLEDFSSSTEQSSKRHHPLPS</sequence>
<dbReference type="GO" id="GO:0005694">
    <property type="term" value="C:chromosome"/>
    <property type="evidence" value="ECO:0007669"/>
    <property type="project" value="TreeGrafter"/>
</dbReference>
<dbReference type="PROSITE" id="PS51192">
    <property type="entry name" value="HELICASE_ATP_BIND_1"/>
    <property type="match status" value="1"/>
</dbReference>
<evidence type="ECO:0000313" key="16">
    <source>
        <dbReference type="Proteomes" id="UP000054408"/>
    </source>
</evidence>
<gene>
    <name evidence="15" type="ORF">AMSG_01158</name>
</gene>
<evidence type="ECO:0000256" key="9">
    <source>
        <dbReference type="ARBA" id="ARBA00023242"/>
    </source>
</evidence>
<feature type="domain" description="Helicase ATP-binding" evidence="13">
    <location>
        <begin position="312"/>
        <end position="487"/>
    </location>
</feature>
<dbReference type="GO" id="GO:0006260">
    <property type="term" value="P:DNA replication"/>
    <property type="evidence" value="ECO:0007669"/>
    <property type="project" value="InterPro"/>
</dbReference>
<dbReference type="GeneID" id="25560919"/>
<dbReference type="GO" id="GO:0003677">
    <property type="term" value="F:DNA binding"/>
    <property type="evidence" value="ECO:0007669"/>
    <property type="project" value="UniProtKB-KW"/>
</dbReference>
<dbReference type="SMART" id="SM00956">
    <property type="entry name" value="RQC"/>
    <property type="match status" value="1"/>
</dbReference>
<dbReference type="PANTHER" id="PTHR13710">
    <property type="entry name" value="DNA HELICASE RECQ FAMILY MEMBER"/>
    <property type="match status" value="1"/>
</dbReference>
<dbReference type="GO" id="GO:0000724">
    <property type="term" value="P:double-strand break repair via homologous recombination"/>
    <property type="evidence" value="ECO:0007669"/>
    <property type="project" value="TreeGrafter"/>
</dbReference>
<evidence type="ECO:0000256" key="12">
    <source>
        <dbReference type="SAM" id="MobiDB-lite"/>
    </source>
</evidence>
<feature type="domain" description="Helicase C-terminal" evidence="14">
    <location>
        <begin position="511"/>
        <end position="661"/>
    </location>
</feature>
<dbReference type="GO" id="GO:0005524">
    <property type="term" value="F:ATP binding"/>
    <property type="evidence" value="ECO:0007669"/>
    <property type="project" value="UniProtKB-KW"/>
</dbReference>
<evidence type="ECO:0000256" key="2">
    <source>
        <dbReference type="ARBA" id="ARBA00005446"/>
    </source>
</evidence>
<dbReference type="Gene3D" id="1.10.10.10">
    <property type="entry name" value="Winged helix-like DNA-binding domain superfamily/Winged helix DNA-binding domain"/>
    <property type="match status" value="1"/>
</dbReference>
<dbReference type="GO" id="GO:0009378">
    <property type="term" value="F:four-way junction helicase activity"/>
    <property type="evidence" value="ECO:0007669"/>
    <property type="project" value="TreeGrafter"/>
</dbReference>
<evidence type="ECO:0000256" key="8">
    <source>
        <dbReference type="ARBA" id="ARBA00023235"/>
    </source>
</evidence>
<dbReference type="PROSITE" id="PS51194">
    <property type="entry name" value="HELICASE_CTER"/>
    <property type="match status" value="1"/>
</dbReference>
<dbReference type="InterPro" id="IPR001650">
    <property type="entry name" value="Helicase_C-like"/>
</dbReference>
<dbReference type="InterPro" id="IPR004589">
    <property type="entry name" value="DNA_helicase_ATP-dep_RecQ"/>
</dbReference>
<keyword evidence="8" id="KW-0413">Isomerase</keyword>
<dbReference type="FunFam" id="3.40.50.300:FF:000296">
    <property type="entry name" value="ATP-dependent DNA helicase RecQ"/>
    <property type="match status" value="1"/>
</dbReference>
<reference evidence="15 16" key="1">
    <citation type="submission" date="2010-05" db="EMBL/GenBank/DDBJ databases">
        <title>The Genome Sequence of Thecamonas trahens ATCC 50062.</title>
        <authorList>
            <consortium name="The Broad Institute Genome Sequencing Platform"/>
            <person name="Russ C."/>
            <person name="Cuomo C."/>
            <person name="Shea T."/>
            <person name="Young S.K."/>
            <person name="Zeng Q."/>
            <person name="Koehrsen M."/>
            <person name="Haas B."/>
            <person name="Borodovsky M."/>
            <person name="Guigo R."/>
            <person name="Alvarado L."/>
            <person name="Berlin A."/>
            <person name="Bochicchio J."/>
            <person name="Borenstein D."/>
            <person name="Chapman S."/>
            <person name="Chen Z."/>
            <person name="Freedman E."/>
            <person name="Gellesch M."/>
            <person name="Goldberg J."/>
            <person name="Griggs A."/>
            <person name="Gujja S."/>
            <person name="Heilman E."/>
            <person name="Heiman D."/>
            <person name="Hepburn T."/>
            <person name="Howarth C."/>
            <person name="Jen D."/>
            <person name="Larson L."/>
            <person name="Mehta T."/>
            <person name="Park D."/>
            <person name="Pearson M."/>
            <person name="Roberts A."/>
            <person name="Saif S."/>
            <person name="Shenoy N."/>
            <person name="Sisk P."/>
            <person name="Stolte C."/>
            <person name="Sykes S."/>
            <person name="Thomson T."/>
            <person name="Walk T."/>
            <person name="White J."/>
            <person name="Yandava C."/>
            <person name="Burger G."/>
            <person name="Gray M.W."/>
            <person name="Holland P.W.H."/>
            <person name="King N."/>
            <person name="Lang F.B.F."/>
            <person name="Roger A.J."/>
            <person name="Ruiz-Trillo I."/>
            <person name="Lander E."/>
            <person name="Nusbaum C."/>
        </authorList>
    </citation>
    <scope>NUCLEOTIDE SEQUENCE [LARGE SCALE GENOMIC DNA]</scope>
    <source>
        <strain evidence="15 16">ATCC 50062</strain>
    </source>
</reference>
<dbReference type="InterPro" id="IPR032284">
    <property type="entry name" value="RecQ_Zn-bd"/>
</dbReference>
<proteinExistence type="inferred from homology"/>
<dbReference type="InterPro" id="IPR011545">
    <property type="entry name" value="DEAD/DEAH_box_helicase_dom"/>
</dbReference>
<dbReference type="InterPro" id="IPR018982">
    <property type="entry name" value="RQC_domain"/>
</dbReference>
<dbReference type="STRING" id="461836.A0A0L0DJN9"/>
<keyword evidence="9" id="KW-0539">Nucleus</keyword>
<keyword evidence="16" id="KW-1185">Reference proteome</keyword>
<evidence type="ECO:0000256" key="10">
    <source>
        <dbReference type="ARBA" id="ARBA00034617"/>
    </source>
</evidence>
<dbReference type="InterPro" id="IPR027417">
    <property type="entry name" value="P-loop_NTPase"/>
</dbReference>
<evidence type="ECO:0000256" key="5">
    <source>
        <dbReference type="ARBA" id="ARBA00022806"/>
    </source>
</evidence>
<comment type="subcellular location">
    <subcellularLocation>
        <location evidence="1">Nucleus</location>
    </subcellularLocation>
</comment>
<dbReference type="InterPro" id="IPR036390">
    <property type="entry name" value="WH_DNA-bd_sf"/>
</dbReference>
<dbReference type="SMART" id="SM00490">
    <property type="entry name" value="HELICc"/>
    <property type="match status" value="1"/>
</dbReference>
<dbReference type="GO" id="GO:0016787">
    <property type="term" value="F:hydrolase activity"/>
    <property type="evidence" value="ECO:0007669"/>
    <property type="project" value="UniProtKB-KW"/>
</dbReference>
<feature type="region of interest" description="Disordered" evidence="12">
    <location>
        <begin position="822"/>
        <end position="861"/>
    </location>
</feature>
<dbReference type="EC" id="5.6.2.4" evidence="11"/>
<dbReference type="GO" id="GO:0005634">
    <property type="term" value="C:nucleus"/>
    <property type="evidence" value="ECO:0007669"/>
    <property type="project" value="UniProtKB-SubCell"/>
</dbReference>
<dbReference type="GO" id="GO:0043138">
    <property type="term" value="F:3'-5' DNA helicase activity"/>
    <property type="evidence" value="ECO:0007669"/>
    <property type="project" value="UniProtKB-EC"/>
</dbReference>
<keyword evidence="5" id="KW-0347">Helicase</keyword>
<dbReference type="Proteomes" id="UP000054408">
    <property type="component" value="Unassembled WGS sequence"/>
</dbReference>
<evidence type="ECO:0000256" key="11">
    <source>
        <dbReference type="ARBA" id="ARBA00034808"/>
    </source>
</evidence>
<evidence type="ECO:0000256" key="3">
    <source>
        <dbReference type="ARBA" id="ARBA00022741"/>
    </source>
</evidence>
<dbReference type="OrthoDB" id="10261556at2759"/>
<dbReference type="eggNOG" id="KOG0351">
    <property type="taxonomic scope" value="Eukaryota"/>
</dbReference>
<evidence type="ECO:0000256" key="1">
    <source>
        <dbReference type="ARBA" id="ARBA00004123"/>
    </source>
</evidence>
<dbReference type="GO" id="GO:0005737">
    <property type="term" value="C:cytoplasm"/>
    <property type="evidence" value="ECO:0007669"/>
    <property type="project" value="TreeGrafter"/>
</dbReference>
<dbReference type="AlphaFoldDB" id="A0A0L0DJN9"/>
<dbReference type="InterPro" id="IPR036388">
    <property type="entry name" value="WH-like_DNA-bd_sf"/>
</dbReference>
<dbReference type="Pfam" id="PF09382">
    <property type="entry name" value="RQC"/>
    <property type="match status" value="1"/>
</dbReference>
<accession>A0A0L0DJN9</accession>
<evidence type="ECO:0000256" key="7">
    <source>
        <dbReference type="ARBA" id="ARBA00023125"/>
    </source>
</evidence>
<dbReference type="SMART" id="SM00487">
    <property type="entry name" value="DEXDc"/>
    <property type="match status" value="1"/>
</dbReference>
<comment type="similarity">
    <text evidence="2">Belongs to the helicase family. RecQ subfamily.</text>
</comment>
<keyword evidence="4" id="KW-0378">Hydrolase</keyword>
<protein>
    <recommendedName>
        <fullName evidence="11">DNA 3'-5' helicase</fullName>
        <ecNumber evidence="11">5.6.2.4</ecNumber>
    </recommendedName>
</protein>
<dbReference type="EMBL" id="GL349436">
    <property type="protein sequence ID" value="KNC52326.1"/>
    <property type="molecule type" value="Genomic_DNA"/>
</dbReference>
<dbReference type="Pfam" id="PF00270">
    <property type="entry name" value="DEAD"/>
    <property type="match status" value="1"/>
</dbReference>